<keyword evidence="6" id="KW-0229">DNA integration</keyword>
<dbReference type="GO" id="GO:0004519">
    <property type="term" value="F:endonuclease activity"/>
    <property type="evidence" value="ECO:0007669"/>
    <property type="project" value="UniProtKB-KW"/>
</dbReference>
<evidence type="ECO:0000256" key="8">
    <source>
        <dbReference type="ARBA" id="ARBA00022932"/>
    </source>
</evidence>
<dbReference type="GO" id="GO:0003887">
    <property type="term" value="F:DNA-directed DNA polymerase activity"/>
    <property type="evidence" value="ECO:0007669"/>
    <property type="project" value="UniProtKB-KW"/>
</dbReference>
<dbReference type="Proteomes" id="UP000736787">
    <property type="component" value="Unassembled WGS sequence"/>
</dbReference>
<evidence type="ECO:0000256" key="2">
    <source>
        <dbReference type="ARBA" id="ARBA00022723"/>
    </source>
</evidence>
<evidence type="ECO:0000256" key="5">
    <source>
        <dbReference type="ARBA" id="ARBA00022842"/>
    </source>
</evidence>
<keyword evidence="2" id="KW-0479">Metal-binding</keyword>
<dbReference type="InterPro" id="IPR039537">
    <property type="entry name" value="Retrotran_Ty1/copia-like"/>
</dbReference>
<dbReference type="InterPro" id="IPR012337">
    <property type="entry name" value="RNaseH-like_sf"/>
</dbReference>
<keyword evidence="4" id="KW-0378">Hydrolase</keyword>
<reference evidence="10" key="1">
    <citation type="submission" date="2018-10" db="EMBL/GenBank/DDBJ databases">
        <title>Effector identification in a new, highly contiguous assembly of the strawberry crown rot pathogen Phytophthora cactorum.</title>
        <authorList>
            <person name="Armitage A.D."/>
            <person name="Nellist C.F."/>
            <person name="Bates H."/>
            <person name="Vickerstaff R.J."/>
            <person name="Harrison R.J."/>
        </authorList>
    </citation>
    <scope>NUCLEOTIDE SEQUENCE</scope>
    <source>
        <strain evidence="10">4040</strain>
    </source>
</reference>
<evidence type="ECO:0000256" key="6">
    <source>
        <dbReference type="ARBA" id="ARBA00022908"/>
    </source>
</evidence>
<comment type="caution">
    <text evidence="10">The sequence shown here is derived from an EMBL/GenBank/DDBJ whole genome shotgun (WGS) entry which is preliminary data.</text>
</comment>
<dbReference type="SUPFAM" id="SSF53098">
    <property type="entry name" value="Ribonuclease H-like"/>
    <property type="match status" value="1"/>
</dbReference>
<keyword evidence="7" id="KW-0695">RNA-directed DNA polymerase</keyword>
<organism evidence="10 11">
    <name type="scientific">Phytophthora cactorum</name>
    <dbReference type="NCBI Taxonomy" id="29920"/>
    <lineage>
        <taxon>Eukaryota</taxon>
        <taxon>Sar</taxon>
        <taxon>Stramenopiles</taxon>
        <taxon>Oomycota</taxon>
        <taxon>Peronosporomycetes</taxon>
        <taxon>Peronosporales</taxon>
        <taxon>Peronosporaceae</taxon>
        <taxon>Phytophthora</taxon>
    </lineage>
</organism>
<dbReference type="GO" id="GO:0016787">
    <property type="term" value="F:hydrolase activity"/>
    <property type="evidence" value="ECO:0007669"/>
    <property type="project" value="UniProtKB-KW"/>
</dbReference>
<keyword evidence="1" id="KW-0540">Nuclease</keyword>
<keyword evidence="3" id="KW-0255">Endonuclease</keyword>
<keyword evidence="9" id="KW-0233">DNA recombination</keyword>
<dbReference type="EMBL" id="RCMK01000126">
    <property type="protein sequence ID" value="KAG2947749.1"/>
    <property type="molecule type" value="Genomic_DNA"/>
</dbReference>
<evidence type="ECO:0000256" key="4">
    <source>
        <dbReference type="ARBA" id="ARBA00022801"/>
    </source>
</evidence>
<evidence type="ECO:0000313" key="10">
    <source>
        <dbReference type="EMBL" id="KAG2947749.1"/>
    </source>
</evidence>
<evidence type="ECO:0000256" key="7">
    <source>
        <dbReference type="ARBA" id="ARBA00022918"/>
    </source>
</evidence>
<gene>
    <name evidence="10" type="ORF">PC117_g6582</name>
</gene>
<keyword evidence="5" id="KW-0460">Magnesium</keyword>
<evidence type="ECO:0000256" key="3">
    <source>
        <dbReference type="ARBA" id="ARBA00022759"/>
    </source>
</evidence>
<dbReference type="GO" id="GO:0046872">
    <property type="term" value="F:metal ion binding"/>
    <property type="evidence" value="ECO:0007669"/>
    <property type="project" value="UniProtKB-KW"/>
</dbReference>
<dbReference type="GO" id="GO:0006310">
    <property type="term" value="P:DNA recombination"/>
    <property type="evidence" value="ECO:0007669"/>
    <property type="project" value="UniProtKB-KW"/>
</dbReference>
<dbReference type="PANTHER" id="PTHR42648:SF11">
    <property type="entry name" value="TRANSPOSON TY4-P GAG-POL POLYPROTEIN"/>
    <property type="match status" value="1"/>
</dbReference>
<evidence type="ECO:0000313" key="11">
    <source>
        <dbReference type="Proteomes" id="UP000736787"/>
    </source>
</evidence>
<keyword evidence="8" id="KW-0808">Transferase</keyword>
<sequence>MGHISKDTLIKTQRSTRGITSVKQGVDTLCSGCMKSKQRVMTFPSRSLMKTTRVLERMHMNVTRLLRALSHGGAMYVLTLVDEYSRYVVTYFIKN</sequence>
<keyword evidence="8" id="KW-0239">DNA-directed DNA polymerase</keyword>
<proteinExistence type="predicted"/>
<name>A0A8T1E920_9STRA</name>
<accession>A0A8T1E920</accession>
<protein>
    <submittedName>
        <fullName evidence="10">Uncharacterized protein</fullName>
    </submittedName>
</protein>
<dbReference type="GO" id="GO:0003964">
    <property type="term" value="F:RNA-directed DNA polymerase activity"/>
    <property type="evidence" value="ECO:0007669"/>
    <property type="project" value="UniProtKB-KW"/>
</dbReference>
<dbReference type="GO" id="GO:0015074">
    <property type="term" value="P:DNA integration"/>
    <property type="evidence" value="ECO:0007669"/>
    <property type="project" value="UniProtKB-KW"/>
</dbReference>
<keyword evidence="8" id="KW-0548">Nucleotidyltransferase</keyword>
<evidence type="ECO:0000256" key="1">
    <source>
        <dbReference type="ARBA" id="ARBA00022722"/>
    </source>
</evidence>
<dbReference type="PANTHER" id="PTHR42648">
    <property type="entry name" value="TRANSPOSASE, PUTATIVE-RELATED"/>
    <property type="match status" value="1"/>
</dbReference>
<dbReference type="AlphaFoldDB" id="A0A8T1E920"/>
<evidence type="ECO:0000256" key="9">
    <source>
        <dbReference type="ARBA" id="ARBA00023172"/>
    </source>
</evidence>